<evidence type="ECO:0000313" key="1">
    <source>
        <dbReference type="EMBL" id="CAG8733297.1"/>
    </source>
</evidence>
<comment type="caution">
    <text evidence="1">The sequence shown here is derived from an EMBL/GenBank/DDBJ whole genome shotgun (WGS) entry which is preliminary data.</text>
</comment>
<dbReference type="EMBL" id="CAJVPW010034347">
    <property type="protein sequence ID" value="CAG8733297.1"/>
    <property type="molecule type" value="Genomic_DNA"/>
</dbReference>
<name>A0ACA9Q121_9GLOM</name>
<organism evidence="1 2">
    <name type="scientific">Cetraspora pellucida</name>
    <dbReference type="NCBI Taxonomy" id="1433469"/>
    <lineage>
        <taxon>Eukaryota</taxon>
        <taxon>Fungi</taxon>
        <taxon>Fungi incertae sedis</taxon>
        <taxon>Mucoromycota</taxon>
        <taxon>Glomeromycotina</taxon>
        <taxon>Glomeromycetes</taxon>
        <taxon>Diversisporales</taxon>
        <taxon>Gigasporaceae</taxon>
        <taxon>Cetraspora</taxon>
    </lineage>
</organism>
<protein>
    <submittedName>
        <fullName evidence="1">10665_t:CDS:1</fullName>
    </submittedName>
</protein>
<feature type="non-terminal residue" evidence="1">
    <location>
        <position position="267"/>
    </location>
</feature>
<reference evidence="1" key="1">
    <citation type="submission" date="2021-06" db="EMBL/GenBank/DDBJ databases">
        <authorList>
            <person name="Kallberg Y."/>
            <person name="Tangrot J."/>
            <person name="Rosling A."/>
        </authorList>
    </citation>
    <scope>NUCLEOTIDE SEQUENCE</scope>
    <source>
        <strain evidence="1">28 12/20/2015</strain>
    </source>
</reference>
<dbReference type="Proteomes" id="UP000789366">
    <property type="component" value="Unassembled WGS sequence"/>
</dbReference>
<sequence>MSSKQRNYSAGHEFELQIERLLNKNGIQARIVPLQDELSFEEKATSTKQTLSKTEIDFKRYIEKLLNENKILANSFYRRDEDNRREGDKIDLIATFNRQIILIHVSSIFNKNILKDFQTSVYQFGEGILSVIVYNSNNPLSKNEGLCSKVKVVTEKMLVSCIKNNLSLTNTSQHDELFETSVPYENGYNIDQEVSSSTESRRNDFSSNNEQIGNSHINNNDASWSCPECTCENRPLALQCEGCMNVRPTQNTSQWDCPRCTLINEGD</sequence>
<evidence type="ECO:0000313" key="2">
    <source>
        <dbReference type="Proteomes" id="UP000789366"/>
    </source>
</evidence>
<gene>
    <name evidence="1" type="ORF">SPELUC_LOCUS13264</name>
</gene>
<keyword evidence="2" id="KW-1185">Reference proteome</keyword>
<accession>A0ACA9Q121</accession>
<proteinExistence type="predicted"/>